<evidence type="ECO:0000313" key="2">
    <source>
        <dbReference type="EMBL" id="QLG29289.1"/>
    </source>
</evidence>
<proteinExistence type="predicted"/>
<dbReference type="Proteomes" id="UP000509750">
    <property type="component" value="Chromosome"/>
</dbReference>
<dbReference type="OrthoDB" id="248756at2157"/>
<keyword evidence="1" id="KW-0472">Membrane</keyword>
<keyword evidence="3" id="KW-1185">Reference proteome</keyword>
<feature type="transmembrane region" description="Helical" evidence="1">
    <location>
        <begin position="49"/>
        <end position="70"/>
    </location>
</feature>
<sequence length="193" mass="19624">MGLPASLRPRRTLALPFVLVSFPLLWFVMREAGIGAAGRPVTDVLPRVVALATVALAVSGVVAILVDAALDIESESVPSWVRPLVSPSNGALATFTAVSLALAVYIVAGSLVALPGWFDALASAIGVVIGWPLLLVVLGTYAVGNAVPTLQDAFAIQVALVAAGVALSAAWMLLLSGWLAGLIVPGDAVRTGP</sequence>
<feature type="transmembrane region" description="Helical" evidence="1">
    <location>
        <begin position="155"/>
        <end position="184"/>
    </location>
</feature>
<protein>
    <submittedName>
        <fullName evidence="2">Uncharacterized protein</fullName>
    </submittedName>
</protein>
<dbReference type="AlphaFoldDB" id="A0A7D5GZ71"/>
<keyword evidence="1" id="KW-1133">Transmembrane helix</keyword>
<dbReference type="KEGG" id="halg:HUG10_17895"/>
<gene>
    <name evidence="2" type="ORF">HUG10_17895</name>
</gene>
<feature type="transmembrane region" description="Helical" evidence="1">
    <location>
        <begin position="120"/>
        <end position="143"/>
    </location>
</feature>
<name>A0A7D5GZ71_9EURY</name>
<feature type="transmembrane region" description="Helical" evidence="1">
    <location>
        <begin position="91"/>
        <end position="114"/>
    </location>
</feature>
<feature type="transmembrane region" description="Helical" evidence="1">
    <location>
        <begin position="12"/>
        <end position="29"/>
    </location>
</feature>
<dbReference type="EMBL" id="CP058529">
    <property type="protein sequence ID" value="QLG29289.1"/>
    <property type="molecule type" value="Genomic_DNA"/>
</dbReference>
<dbReference type="RefSeq" id="WP_179170863.1">
    <property type="nucleotide sequence ID" value="NZ_CP058529.1"/>
</dbReference>
<evidence type="ECO:0000313" key="3">
    <source>
        <dbReference type="Proteomes" id="UP000509750"/>
    </source>
</evidence>
<organism evidence="2 3">
    <name type="scientific">Halorarum halophilum</name>
    <dbReference type="NCBI Taxonomy" id="2743090"/>
    <lineage>
        <taxon>Archaea</taxon>
        <taxon>Methanobacteriati</taxon>
        <taxon>Methanobacteriota</taxon>
        <taxon>Stenosarchaea group</taxon>
        <taxon>Halobacteria</taxon>
        <taxon>Halobacteriales</taxon>
        <taxon>Haloferacaceae</taxon>
        <taxon>Halorarum</taxon>
    </lineage>
</organism>
<evidence type="ECO:0000256" key="1">
    <source>
        <dbReference type="SAM" id="Phobius"/>
    </source>
</evidence>
<accession>A0A7D5GZ71</accession>
<dbReference type="GeneID" id="56030746"/>
<keyword evidence="1" id="KW-0812">Transmembrane</keyword>
<reference evidence="2 3" key="1">
    <citation type="submission" date="2020-07" db="EMBL/GenBank/DDBJ databases">
        <title>Gai3-2, isolated from salt lake.</title>
        <authorList>
            <person name="Cui H."/>
            <person name="Shi X."/>
        </authorList>
    </citation>
    <scope>NUCLEOTIDE SEQUENCE [LARGE SCALE GENOMIC DNA]</scope>
    <source>
        <strain evidence="2 3">Gai3-2</strain>
    </source>
</reference>